<comment type="caution">
    <text evidence="2">The sequence shown here is derived from an EMBL/GenBank/DDBJ whole genome shotgun (WGS) entry which is preliminary data.</text>
</comment>
<dbReference type="InterPro" id="IPR025419">
    <property type="entry name" value="DUF4142"/>
</dbReference>
<protein>
    <recommendedName>
        <fullName evidence="1">DUF4142 domain-containing protein</fullName>
    </recommendedName>
</protein>
<sequence>MISPGRTGIGTGLVTGMGLAALCLALAGPVAAQSVGEKTGVNSVLGVSPSTQDFVTQAVISDLFEKQSSQLAEERGDDKTKAFARKMIADHGTTTDGLKALVDGGKVKADWPTALDSSHQSKLDTLKGLKGDDFVKQYRSDQVTAHKNAVDLYKRYADGGDNPDLKAFAAKMKPTLDAHLKLAEELPK</sequence>
<dbReference type="Gene3D" id="1.20.1260.10">
    <property type="match status" value="1"/>
</dbReference>
<dbReference type="Pfam" id="PF13628">
    <property type="entry name" value="DUF4142"/>
    <property type="match status" value="1"/>
</dbReference>
<dbReference type="PANTHER" id="PTHR38593">
    <property type="entry name" value="BLR2558 PROTEIN"/>
    <property type="match status" value="1"/>
</dbReference>
<organism evidence="2 3">
    <name type="scientific">Methylobacterium organophilum</name>
    <dbReference type="NCBI Taxonomy" id="410"/>
    <lineage>
        <taxon>Bacteria</taxon>
        <taxon>Pseudomonadati</taxon>
        <taxon>Pseudomonadota</taxon>
        <taxon>Alphaproteobacteria</taxon>
        <taxon>Hyphomicrobiales</taxon>
        <taxon>Methylobacteriaceae</taxon>
        <taxon>Methylobacterium</taxon>
    </lineage>
</organism>
<name>A0ABQ4T879_METOR</name>
<evidence type="ECO:0000313" key="3">
    <source>
        <dbReference type="Proteomes" id="UP001055156"/>
    </source>
</evidence>
<reference evidence="2" key="1">
    <citation type="journal article" date="2021" name="Front. Microbiol.">
        <title>Comprehensive Comparative Genomics and Phenotyping of Methylobacterium Species.</title>
        <authorList>
            <person name="Alessa O."/>
            <person name="Ogura Y."/>
            <person name="Fujitani Y."/>
            <person name="Takami H."/>
            <person name="Hayashi T."/>
            <person name="Sahin N."/>
            <person name="Tani A."/>
        </authorList>
    </citation>
    <scope>NUCLEOTIDE SEQUENCE</scope>
    <source>
        <strain evidence="2">NBRC 15689</strain>
    </source>
</reference>
<dbReference type="InterPro" id="IPR012347">
    <property type="entry name" value="Ferritin-like"/>
</dbReference>
<dbReference type="PANTHER" id="PTHR38593:SF1">
    <property type="entry name" value="BLR2558 PROTEIN"/>
    <property type="match status" value="1"/>
</dbReference>
<accession>A0ABQ4T879</accession>
<dbReference type="EMBL" id="BPQV01000004">
    <property type="protein sequence ID" value="GJE26764.1"/>
    <property type="molecule type" value="Genomic_DNA"/>
</dbReference>
<dbReference type="RefSeq" id="WP_373324957.1">
    <property type="nucleotide sequence ID" value="NZ_BPQV01000004.1"/>
</dbReference>
<dbReference type="Proteomes" id="UP001055156">
    <property type="component" value="Unassembled WGS sequence"/>
</dbReference>
<feature type="domain" description="DUF4142" evidence="1">
    <location>
        <begin position="50"/>
        <end position="186"/>
    </location>
</feature>
<proteinExistence type="predicted"/>
<reference evidence="2" key="2">
    <citation type="submission" date="2021-08" db="EMBL/GenBank/DDBJ databases">
        <authorList>
            <person name="Tani A."/>
            <person name="Ola A."/>
            <person name="Ogura Y."/>
            <person name="Katsura K."/>
            <person name="Hayashi T."/>
        </authorList>
    </citation>
    <scope>NUCLEOTIDE SEQUENCE</scope>
    <source>
        <strain evidence="2">NBRC 15689</strain>
    </source>
</reference>
<evidence type="ECO:0000259" key="1">
    <source>
        <dbReference type="Pfam" id="PF13628"/>
    </source>
</evidence>
<evidence type="ECO:0000313" key="2">
    <source>
        <dbReference type="EMBL" id="GJE26764.1"/>
    </source>
</evidence>
<keyword evidence="3" id="KW-1185">Reference proteome</keyword>
<gene>
    <name evidence="2" type="ORF">LKMONMHP_1615</name>
</gene>